<dbReference type="InterPro" id="IPR011765">
    <property type="entry name" value="Pept_M16_N"/>
</dbReference>
<keyword evidence="3" id="KW-0378">Hydrolase</keyword>
<accession>B9L9G1</accession>
<evidence type="ECO:0000313" key="3">
    <source>
        <dbReference type="EMBL" id="ACM93330.1"/>
    </source>
</evidence>
<dbReference type="InterPro" id="IPR050361">
    <property type="entry name" value="MPP/UQCRC_Complex"/>
</dbReference>
<dbReference type="OrthoDB" id="9811314at2"/>
<dbReference type="AlphaFoldDB" id="B9L9G1"/>
<reference evidence="3 4" key="1">
    <citation type="journal article" date="2009" name="PLoS Genet.">
        <title>Adaptations to submarine hydrothermal environments exemplified by the genome of Nautilia profundicola.</title>
        <authorList>
            <person name="Campbell B.J."/>
            <person name="Smith J.L."/>
            <person name="Hanson T.E."/>
            <person name="Klotz M.G."/>
            <person name="Stein L.Y."/>
            <person name="Lee C.K."/>
            <person name="Wu D."/>
            <person name="Robinson J.M."/>
            <person name="Khouri H.M."/>
            <person name="Eisen J.A."/>
            <person name="Cary S.C."/>
        </authorList>
    </citation>
    <scope>NUCLEOTIDE SEQUENCE [LARGE SCALE GENOMIC DNA]</scope>
    <source>
        <strain evidence="4">ATCC BAA-1463 / DSM 18972 / AmH</strain>
    </source>
</reference>
<feature type="domain" description="Peptidase M16 C-terminal" evidence="2">
    <location>
        <begin position="150"/>
        <end position="314"/>
    </location>
</feature>
<gene>
    <name evidence="3" type="ordered locus">NAMH_0866</name>
</gene>
<protein>
    <submittedName>
        <fullName evidence="3">Processing protease</fullName>
    </submittedName>
</protein>
<sequence length="383" mass="44123">MIIFEQDNLGRSIIEIVVKDSGSIFAKEGVAYFLSHLFNTKGNKDKKEKFYSVLEQDGIEFHTSVNREFFTFSIKFLNEKQKKAVSLLQSIITSPNISQESFEKSKNEISAKIKNKQNDHDYIASKNLFKTIFKNTPLQYPVMGESVDNIDIDDVIAFYNTLFKKEIVIINGGKKTDLSDIISLFKSVKQKNPTFKPTPQNNIKELKNVEQSYIHFASPFEVDYKKELHLAKIATFILGAGGFGSRMMEEIRVKRGYAYSAYTNNAFRKTYKLLSGYLQTKLENTDDAITIVKDIIDDFQKNGITQEELNQAKQFLIGSEPLRNETLNQRLLKKFNEHYLSLPEGYYEKELNLIRDTSLNDVNDFIKSHPEIKNLTFSIVTKE</sequence>
<keyword evidence="4" id="KW-1185">Reference proteome</keyword>
<dbReference type="HOGENOM" id="CLU_009902_6_2_7"/>
<dbReference type="EMBL" id="CP001279">
    <property type="protein sequence ID" value="ACM93330.1"/>
    <property type="molecule type" value="Genomic_DNA"/>
</dbReference>
<evidence type="ECO:0000259" key="2">
    <source>
        <dbReference type="Pfam" id="PF05193"/>
    </source>
</evidence>
<organism evidence="3 4">
    <name type="scientific">Nautilia profundicola (strain ATCC BAA-1463 / DSM 18972 / AmH)</name>
    <dbReference type="NCBI Taxonomy" id="598659"/>
    <lineage>
        <taxon>Bacteria</taxon>
        <taxon>Pseudomonadati</taxon>
        <taxon>Campylobacterota</taxon>
        <taxon>Epsilonproteobacteria</taxon>
        <taxon>Nautiliales</taxon>
        <taxon>Nautiliaceae</taxon>
        <taxon>Nautilia</taxon>
    </lineage>
</organism>
<dbReference type="GO" id="GO:0008233">
    <property type="term" value="F:peptidase activity"/>
    <property type="evidence" value="ECO:0007669"/>
    <property type="project" value="UniProtKB-KW"/>
</dbReference>
<dbReference type="eggNOG" id="COG0612">
    <property type="taxonomic scope" value="Bacteria"/>
</dbReference>
<dbReference type="Pfam" id="PF00675">
    <property type="entry name" value="Peptidase_M16"/>
    <property type="match status" value="1"/>
</dbReference>
<dbReference type="GO" id="GO:0006508">
    <property type="term" value="P:proteolysis"/>
    <property type="evidence" value="ECO:0007669"/>
    <property type="project" value="UniProtKB-KW"/>
</dbReference>
<dbReference type="PANTHER" id="PTHR11851:SF225">
    <property type="entry name" value="NON-PEPTIDASE HOMOLOG YMXG"/>
    <property type="match status" value="1"/>
</dbReference>
<evidence type="ECO:0000313" key="4">
    <source>
        <dbReference type="Proteomes" id="UP000000448"/>
    </source>
</evidence>
<dbReference type="InterPro" id="IPR011249">
    <property type="entry name" value="Metalloenz_LuxS/M16"/>
</dbReference>
<dbReference type="Proteomes" id="UP000000448">
    <property type="component" value="Chromosome"/>
</dbReference>
<dbReference type="InterPro" id="IPR007863">
    <property type="entry name" value="Peptidase_M16_C"/>
</dbReference>
<dbReference type="STRING" id="598659.NAMH_0866"/>
<proteinExistence type="predicted"/>
<dbReference type="SUPFAM" id="SSF63411">
    <property type="entry name" value="LuxS/MPP-like metallohydrolase"/>
    <property type="match status" value="2"/>
</dbReference>
<dbReference type="Gene3D" id="3.30.830.10">
    <property type="entry name" value="Metalloenzyme, LuxS/M16 peptidase-like"/>
    <property type="match status" value="2"/>
</dbReference>
<dbReference type="Pfam" id="PF05193">
    <property type="entry name" value="Peptidase_M16_C"/>
    <property type="match status" value="1"/>
</dbReference>
<name>B9L9G1_NAUPA</name>
<dbReference type="RefSeq" id="WP_015902382.1">
    <property type="nucleotide sequence ID" value="NC_012115.1"/>
</dbReference>
<dbReference type="PANTHER" id="PTHR11851">
    <property type="entry name" value="METALLOPROTEASE"/>
    <property type="match status" value="1"/>
</dbReference>
<evidence type="ECO:0000259" key="1">
    <source>
        <dbReference type="Pfam" id="PF00675"/>
    </source>
</evidence>
<keyword evidence="3" id="KW-0645">Protease</keyword>
<feature type="domain" description="Peptidase M16 N-terminal" evidence="1">
    <location>
        <begin position="20"/>
        <end position="144"/>
    </location>
</feature>
<dbReference type="GO" id="GO:0046872">
    <property type="term" value="F:metal ion binding"/>
    <property type="evidence" value="ECO:0007669"/>
    <property type="project" value="InterPro"/>
</dbReference>
<dbReference type="KEGG" id="nam:NAMH_0866"/>